<feature type="repeat" description="WD" evidence="5">
    <location>
        <begin position="248"/>
        <end position="290"/>
    </location>
</feature>
<dbReference type="OrthoDB" id="9890280at2759"/>
<keyword evidence="3" id="KW-0677">Repeat</keyword>
<dbReference type="STRING" id="105785.A0A2J7PFU5"/>
<dbReference type="FunCoup" id="A0A2J7PFU5">
    <property type="interactions" value="1837"/>
</dbReference>
<dbReference type="SMART" id="SM00320">
    <property type="entry name" value="WD40"/>
    <property type="match status" value="4"/>
</dbReference>
<dbReference type="EMBL" id="NEVH01025648">
    <property type="protein sequence ID" value="PNF15205.1"/>
    <property type="molecule type" value="Genomic_DNA"/>
</dbReference>
<name>A0A2J7PFU5_9NEOP</name>
<evidence type="ECO:0000256" key="4">
    <source>
        <dbReference type="ARBA" id="ARBA00023242"/>
    </source>
</evidence>
<keyword evidence="2 5" id="KW-0853">WD repeat</keyword>
<evidence type="ECO:0000313" key="7">
    <source>
        <dbReference type="Proteomes" id="UP000235965"/>
    </source>
</evidence>
<evidence type="ECO:0000313" key="6">
    <source>
        <dbReference type="EMBL" id="PNF15205.1"/>
    </source>
</evidence>
<dbReference type="PROSITE" id="PS00678">
    <property type="entry name" value="WD_REPEATS_1"/>
    <property type="match status" value="1"/>
</dbReference>
<dbReference type="PROSITE" id="PS50082">
    <property type="entry name" value="WD_REPEATS_2"/>
    <property type="match status" value="2"/>
</dbReference>
<dbReference type="PANTHER" id="PTHR22652">
    <property type="entry name" value="NUCLEOPORIN NUP43"/>
    <property type="match status" value="1"/>
</dbReference>
<reference evidence="6 7" key="1">
    <citation type="submission" date="2017-12" db="EMBL/GenBank/DDBJ databases">
        <title>Hemimetabolous genomes reveal molecular basis of termite eusociality.</title>
        <authorList>
            <person name="Harrison M.C."/>
            <person name="Jongepier E."/>
            <person name="Robertson H.M."/>
            <person name="Arning N."/>
            <person name="Bitard-Feildel T."/>
            <person name="Chao H."/>
            <person name="Childers C.P."/>
            <person name="Dinh H."/>
            <person name="Doddapaneni H."/>
            <person name="Dugan S."/>
            <person name="Gowin J."/>
            <person name="Greiner C."/>
            <person name="Han Y."/>
            <person name="Hu H."/>
            <person name="Hughes D.S.T."/>
            <person name="Huylmans A.-K."/>
            <person name="Kemena C."/>
            <person name="Kremer L.P.M."/>
            <person name="Lee S.L."/>
            <person name="Lopez-Ezquerra A."/>
            <person name="Mallet L."/>
            <person name="Monroy-Kuhn J.M."/>
            <person name="Moser A."/>
            <person name="Murali S.C."/>
            <person name="Muzny D.M."/>
            <person name="Otani S."/>
            <person name="Piulachs M.-D."/>
            <person name="Poelchau M."/>
            <person name="Qu J."/>
            <person name="Schaub F."/>
            <person name="Wada-Katsumata A."/>
            <person name="Worley K.C."/>
            <person name="Xie Q."/>
            <person name="Ylla G."/>
            <person name="Poulsen M."/>
            <person name="Gibbs R.A."/>
            <person name="Schal C."/>
            <person name="Richards S."/>
            <person name="Belles X."/>
            <person name="Korb J."/>
            <person name="Bornberg-Bauer E."/>
        </authorList>
    </citation>
    <scope>NUCLEOTIDE SEQUENCE [LARGE SCALE GENOMIC DNA]</scope>
    <source>
        <tissue evidence="6">Whole body</tissue>
    </source>
</reference>
<comment type="subcellular location">
    <subcellularLocation>
        <location evidence="1">Nucleus</location>
    </subcellularLocation>
</comment>
<dbReference type="GO" id="GO:0031080">
    <property type="term" value="C:nuclear pore outer ring"/>
    <property type="evidence" value="ECO:0007669"/>
    <property type="project" value="TreeGrafter"/>
</dbReference>
<evidence type="ECO:0000256" key="3">
    <source>
        <dbReference type="ARBA" id="ARBA00022737"/>
    </source>
</evidence>
<comment type="caution">
    <text evidence="6">The sequence shown here is derived from an EMBL/GenBank/DDBJ whole genome shotgun (WGS) entry which is preliminary data.</text>
</comment>
<dbReference type="InParanoid" id="A0A2J7PFU5"/>
<evidence type="ECO:0000256" key="5">
    <source>
        <dbReference type="PROSITE-ProRule" id="PRU00221"/>
    </source>
</evidence>
<dbReference type="Proteomes" id="UP000235965">
    <property type="component" value="Unassembled WGS sequence"/>
</dbReference>
<keyword evidence="7" id="KW-1185">Reference proteome</keyword>
<feature type="repeat" description="WD" evidence="5">
    <location>
        <begin position="204"/>
        <end position="239"/>
    </location>
</feature>
<proteinExistence type="predicted"/>
<dbReference type="AlphaFoldDB" id="A0A2J7PFU5"/>
<evidence type="ECO:0000256" key="1">
    <source>
        <dbReference type="ARBA" id="ARBA00004123"/>
    </source>
</evidence>
<evidence type="ECO:0000256" key="2">
    <source>
        <dbReference type="ARBA" id="ARBA00022574"/>
    </source>
</evidence>
<dbReference type="Gene3D" id="2.130.10.10">
    <property type="entry name" value="YVTN repeat-like/Quinoprotein amine dehydrogenase"/>
    <property type="match status" value="1"/>
</dbReference>
<sequence>MEDKVHGVFVGEKVSKVRWKPEDLVESDIFLTGSWDNETNHLVLWLYPPNEDDADIYPCTIGTHPYDGDITELKFINSNMFVVSSTVGSVKLLKIDGKEPCLAALKEVMSWDDIHFLSVGGHIPCTGLAVFEEDIVSVGEDGCLCLLTARQKMPVRRIEGADSCSLRCVCFLKHNEVLTGNLRGQMKVWDLKNAVNKPASTFMLSGEQTGASCVTHHPTQRHMVLAGGEDGSLTVWDLRHHTFPVTLLSAHSDAVSELQFHPDRPEHLFTCSTSGEIWHWNTSSMSRSAHLGTMPSEFPRDENLWLNSDVAKHRLEVFTLMPQLHKPINSLDVSKNRVVCGCDNEAVYVFKNVVL</sequence>
<dbReference type="InterPro" id="IPR001680">
    <property type="entry name" value="WD40_rpt"/>
</dbReference>
<dbReference type="Pfam" id="PF00400">
    <property type="entry name" value="WD40"/>
    <property type="match status" value="2"/>
</dbReference>
<dbReference type="InterPro" id="IPR015943">
    <property type="entry name" value="WD40/YVTN_repeat-like_dom_sf"/>
</dbReference>
<gene>
    <name evidence="6" type="ORF">B7P43_G14108</name>
</gene>
<accession>A0A2J7PFU5</accession>
<organism evidence="6 7">
    <name type="scientific">Cryptotermes secundus</name>
    <dbReference type="NCBI Taxonomy" id="105785"/>
    <lineage>
        <taxon>Eukaryota</taxon>
        <taxon>Metazoa</taxon>
        <taxon>Ecdysozoa</taxon>
        <taxon>Arthropoda</taxon>
        <taxon>Hexapoda</taxon>
        <taxon>Insecta</taxon>
        <taxon>Pterygota</taxon>
        <taxon>Neoptera</taxon>
        <taxon>Polyneoptera</taxon>
        <taxon>Dictyoptera</taxon>
        <taxon>Blattodea</taxon>
        <taxon>Blattoidea</taxon>
        <taxon>Termitoidae</taxon>
        <taxon>Kalotermitidae</taxon>
        <taxon>Cryptotermitinae</taxon>
        <taxon>Cryptotermes</taxon>
    </lineage>
</organism>
<dbReference type="InterPro" id="IPR019775">
    <property type="entry name" value="WD40_repeat_CS"/>
</dbReference>
<dbReference type="PANTHER" id="PTHR22652:SF0">
    <property type="entry name" value="NUCLEOPORIN NUP43"/>
    <property type="match status" value="1"/>
</dbReference>
<dbReference type="SUPFAM" id="SSF50978">
    <property type="entry name" value="WD40 repeat-like"/>
    <property type="match status" value="1"/>
</dbReference>
<keyword evidence="4" id="KW-0539">Nucleus</keyword>
<dbReference type="InterPro" id="IPR036322">
    <property type="entry name" value="WD40_repeat_dom_sf"/>
</dbReference>
<protein>
    <submittedName>
        <fullName evidence="6">Nucleoporin Nup43</fullName>
    </submittedName>
</protein>